<dbReference type="Gene3D" id="3.20.20.100">
    <property type="entry name" value="NADP-dependent oxidoreductase domain"/>
    <property type="match status" value="1"/>
</dbReference>
<feature type="domain" description="NADP-dependent oxidoreductase" evidence="2">
    <location>
        <begin position="53"/>
        <end position="301"/>
    </location>
</feature>
<organism evidence="3 4">
    <name type="scientific">Desulfofustis glycolicus DSM 9705</name>
    <dbReference type="NCBI Taxonomy" id="1121409"/>
    <lineage>
        <taxon>Bacteria</taxon>
        <taxon>Pseudomonadati</taxon>
        <taxon>Thermodesulfobacteriota</taxon>
        <taxon>Desulfobulbia</taxon>
        <taxon>Desulfobulbales</taxon>
        <taxon>Desulfocapsaceae</taxon>
        <taxon>Desulfofustis</taxon>
    </lineage>
</organism>
<dbReference type="InterPro" id="IPR053135">
    <property type="entry name" value="AKR2_Oxidoreductase"/>
</dbReference>
<dbReference type="CDD" id="cd19095">
    <property type="entry name" value="AKR_PA4992-like"/>
    <property type="match status" value="1"/>
</dbReference>
<evidence type="ECO:0000313" key="3">
    <source>
        <dbReference type="EMBL" id="SHH94754.1"/>
    </source>
</evidence>
<evidence type="ECO:0000256" key="1">
    <source>
        <dbReference type="ARBA" id="ARBA00023014"/>
    </source>
</evidence>
<evidence type="ECO:0000313" key="4">
    <source>
        <dbReference type="Proteomes" id="UP000184139"/>
    </source>
</evidence>
<dbReference type="PROSITE" id="PS51318">
    <property type="entry name" value="TAT"/>
    <property type="match status" value="1"/>
</dbReference>
<proteinExistence type="predicted"/>
<dbReference type="InterPro" id="IPR036812">
    <property type="entry name" value="NAD(P)_OxRdtase_dom_sf"/>
</dbReference>
<dbReference type="RefSeq" id="WP_073376955.1">
    <property type="nucleotide sequence ID" value="NZ_FQXS01000017.1"/>
</dbReference>
<dbReference type="GO" id="GO:0051536">
    <property type="term" value="F:iron-sulfur cluster binding"/>
    <property type="evidence" value="ECO:0007669"/>
    <property type="project" value="UniProtKB-KW"/>
</dbReference>
<accession>A0A1M5X5I9</accession>
<dbReference type="SUPFAM" id="SSF51430">
    <property type="entry name" value="NAD(P)-linked oxidoreductase"/>
    <property type="match status" value="1"/>
</dbReference>
<dbReference type="InterPro" id="IPR023210">
    <property type="entry name" value="NADP_OxRdtase_dom"/>
</dbReference>
<keyword evidence="4" id="KW-1185">Reference proteome</keyword>
<keyword evidence="1" id="KW-0479">Metal-binding</keyword>
<keyword evidence="1" id="KW-0411">Iron-sulfur</keyword>
<gene>
    <name evidence="3" type="ORF">SAMN02745124_02745</name>
</gene>
<dbReference type="STRING" id="1121409.SAMN02745124_02745"/>
<dbReference type="PANTHER" id="PTHR43312">
    <property type="entry name" value="D-THREO-ALDOSE 1-DEHYDROGENASE"/>
    <property type="match status" value="1"/>
</dbReference>
<keyword evidence="1" id="KW-0408">Iron</keyword>
<dbReference type="PANTHER" id="PTHR43312:SF1">
    <property type="entry name" value="NADP-DEPENDENT OXIDOREDUCTASE DOMAIN-CONTAINING PROTEIN"/>
    <property type="match status" value="1"/>
</dbReference>
<evidence type="ECO:0000259" key="2">
    <source>
        <dbReference type="Pfam" id="PF00248"/>
    </source>
</evidence>
<dbReference type="OrthoDB" id="9783572at2"/>
<reference evidence="3 4" key="1">
    <citation type="submission" date="2016-11" db="EMBL/GenBank/DDBJ databases">
        <authorList>
            <person name="Jaros S."/>
            <person name="Januszkiewicz K."/>
            <person name="Wedrychowicz H."/>
        </authorList>
    </citation>
    <scope>NUCLEOTIDE SEQUENCE [LARGE SCALE GENOMIC DNA]</scope>
    <source>
        <strain evidence="3 4">DSM 9705</strain>
    </source>
</reference>
<dbReference type="EMBL" id="FQXS01000017">
    <property type="protein sequence ID" value="SHH94754.1"/>
    <property type="molecule type" value="Genomic_DNA"/>
</dbReference>
<dbReference type="AlphaFoldDB" id="A0A1M5X5I9"/>
<protein>
    <submittedName>
        <fullName evidence="3">Aldo/keto reductase</fullName>
    </submittedName>
</protein>
<name>A0A1M5X5I9_9BACT</name>
<sequence>MNTRSVCLTRRTFLLGSGVLAASLLLPPMEVLGQKSPLIQRAIPSSGEMLPVMGMGTWGTFDVGNDPAKKEQLVEVIQAFFDNGGRLIDSSPMYGRSESVLGELLRTTGNQKEVFAATKVWTDGRQSGIEQMRQSIERIGVDVMDLMQIHNLRDWRTHLPILRDWKEQGRFRYIGITTSHGRFHQDLEHILKTEPFDFVQFTYNLEDWVAEQRLLPLAADSGIATLINRPFQRGELFRKVKGATLPDWSEELGCRSWAQFFLKFIAAHPAVTCLIPATSKVHHMKDNMEAGFGRLPDQAMRRRMIAYYDSL</sequence>
<dbReference type="Pfam" id="PF00248">
    <property type="entry name" value="Aldo_ket_red"/>
    <property type="match status" value="1"/>
</dbReference>
<dbReference type="InterPro" id="IPR006311">
    <property type="entry name" value="TAT_signal"/>
</dbReference>
<dbReference type="Proteomes" id="UP000184139">
    <property type="component" value="Unassembled WGS sequence"/>
</dbReference>